<dbReference type="InterPro" id="IPR053374">
    <property type="entry name" value="TCP-1_chaperonin"/>
</dbReference>
<sequence>MSFGGQTPTIIVLKEGTDTSQGKGQIISNISACQAVQATIKSTLGPYGGDLLMIDENGRQTITNDGATLLDIVHPAARILVDIARSQDAEVGDGTTSVVVLAGEILKEIKEHVEQGVSSQVIIKGLRRASMMAVNKIKEIAVRTDEANRRETLSKLAGTAMTSKLIKRNTEFFTKNQDDLNEKLIGIKKIPGGSLTECLFVNGVAFKKTFSYAGFEQQPKSFKKPKVLCLNVELELKAEKDNAEVRVEQVSEYQAIVDAEWQIIYKKLEAAYKTGAKVVLSKLPIGDLATQYFADRDIFCAGRVASEDMERVVQATGATVQSTCSDILPHHLGTCGSFEERQIGGERFNFFEDCPEAKTCTLILRGGAEQFIAEVERSLHDAIMIVKRAIKNHMIVGGGGACEMEISGYLHRFADKNIRDKQQGVIKSFAKALEVIPRQLCDNAGFDATDILNKLRVEHRKGRTWAGVDFTNEGVADMMERFVWEPALVKINAIQAATEASCLILGVDETIRNEESAQPQAPGKPLPPGAAQRALRGRGRGMPRR</sequence>
<feature type="compositionally biased region" description="Basic residues" evidence="10">
    <location>
        <begin position="535"/>
        <end position="545"/>
    </location>
</feature>
<dbReference type="Pfam" id="PF00118">
    <property type="entry name" value="Cpn60_TCP1"/>
    <property type="match status" value="1"/>
</dbReference>
<dbReference type="FunFam" id="1.10.560.10:FF:000017">
    <property type="entry name" value="T-complex protein 1 subunit eta"/>
    <property type="match status" value="1"/>
</dbReference>
<keyword evidence="5 8" id="KW-0547">Nucleotide-binding</keyword>
<evidence type="ECO:0000256" key="1">
    <source>
        <dbReference type="ARBA" id="ARBA00004496"/>
    </source>
</evidence>
<protein>
    <recommendedName>
        <fullName evidence="9">T-complex protein 1 subunit eta</fullName>
        <shortName evidence="9">TCP-1-eta</shortName>
    </recommendedName>
    <alternativeName>
        <fullName evidence="9">CCT-eta</fullName>
    </alternativeName>
</protein>
<dbReference type="Proteomes" id="UP000319160">
    <property type="component" value="Unassembled WGS sequence"/>
</dbReference>
<dbReference type="Gene3D" id="1.10.560.10">
    <property type="entry name" value="GroEL-like equatorial domain"/>
    <property type="match status" value="1"/>
</dbReference>
<dbReference type="GO" id="GO:0005832">
    <property type="term" value="C:chaperonin-containing T-complex"/>
    <property type="evidence" value="ECO:0007669"/>
    <property type="project" value="UniProtKB-ARBA"/>
</dbReference>
<dbReference type="InterPro" id="IPR017998">
    <property type="entry name" value="Chaperone_TCP-1"/>
</dbReference>
<dbReference type="SUPFAM" id="SSF48592">
    <property type="entry name" value="GroEL equatorial domain-like"/>
    <property type="match status" value="1"/>
</dbReference>
<comment type="function">
    <text evidence="9">Molecular chaperone; assists the folding of proteins upon ATP hydrolysis. Known to play a role, in vitro, in the folding of actin and tubulin.</text>
</comment>
<evidence type="ECO:0000256" key="3">
    <source>
        <dbReference type="ARBA" id="ARBA00011531"/>
    </source>
</evidence>
<dbReference type="CDD" id="cd03340">
    <property type="entry name" value="TCP1_eta"/>
    <property type="match status" value="1"/>
</dbReference>
<dbReference type="AlphaFoldDB" id="A0A553HRX3"/>
<comment type="subunit">
    <text evidence="9">Heterooligomeric complex that forms two stacked rings.</text>
</comment>
<dbReference type="InterPro" id="IPR027413">
    <property type="entry name" value="GROEL-like_equatorial_sf"/>
</dbReference>
<dbReference type="PANTHER" id="PTHR11353">
    <property type="entry name" value="CHAPERONIN"/>
    <property type="match status" value="1"/>
</dbReference>
<comment type="caution">
    <text evidence="11">The sequence shown here is derived from an EMBL/GenBank/DDBJ whole genome shotgun (WGS) entry which is preliminary data.</text>
</comment>
<dbReference type="GO" id="GO:0140662">
    <property type="term" value="F:ATP-dependent protein folding chaperone"/>
    <property type="evidence" value="ECO:0007669"/>
    <property type="project" value="InterPro"/>
</dbReference>
<evidence type="ECO:0000256" key="9">
    <source>
        <dbReference type="RuleBase" id="RU365042"/>
    </source>
</evidence>
<dbReference type="GO" id="GO:0016887">
    <property type="term" value="F:ATP hydrolysis activity"/>
    <property type="evidence" value="ECO:0007669"/>
    <property type="project" value="InterPro"/>
</dbReference>
<evidence type="ECO:0000256" key="4">
    <source>
        <dbReference type="ARBA" id="ARBA00022490"/>
    </source>
</evidence>
<dbReference type="Gene3D" id="3.50.7.10">
    <property type="entry name" value="GroEL"/>
    <property type="match status" value="1"/>
</dbReference>
<dbReference type="NCBIfam" id="NF041083">
    <property type="entry name" value="thermosome_beta"/>
    <property type="match status" value="1"/>
</dbReference>
<comment type="subcellular location">
    <subcellularLocation>
        <location evidence="1 9">Cytoplasm</location>
    </subcellularLocation>
</comment>
<evidence type="ECO:0000313" key="11">
    <source>
        <dbReference type="EMBL" id="TRX90699.1"/>
    </source>
</evidence>
<dbReference type="STRING" id="2512241.A0A553HRX3"/>
<evidence type="ECO:0000256" key="8">
    <source>
        <dbReference type="RuleBase" id="RU004187"/>
    </source>
</evidence>
<dbReference type="SUPFAM" id="SSF52029">
    <property type="entry name" value="GroEL apical domain-like"/>
    <property type="match status" value="1"/>
</dbReference>
<keyword evidence="12" id="KW-1185">Reference proteome</keyword>
<evidence type="ECO:0000256" key="6">
    <source>
        <dbReference type="ARBA" id="ARBA00022840"/>
    </source>
</evidence>
<reference evidence="12" key="1">
    <citation type="submission" date="2019-06" db="EMBL/GenBank/DDBJ databases">
        <title>Draft genome sequence of the griseofulvin-producing fungus Xylaria cubensis strain G536.</title>
        <authorList>
            <person name="Mead M.E."/>
            <person name="Raja H.A."/>
            <person name="Steenwyk J.L."/>
            <person name="Knowles S.L."/>
            <person name="Oberlies N.H."/>
            <person name="Rokas A."/>
        </authorList>
    </citation>
    <scope>NUCLEOTIDE SEQUENCE [LARGE SCALE GENOMIC DNA]</scope>
    <source>
        <strain evidence="12">G536</strain>
    </source>
</reference>
<evidence type="ECO:0000313" key="12">
    <source>
        <dbReference type="Proteomes" id="UP000319160"/>
    </source>
</evidence>
<keyword evidence="7 8" id="KW-0143">Chaperone</keyword>
<dbReference type="PRINTS" id="PR00304">
    <property type="entry name" value="TCOMPLEXTCP1"/>
</dbReference>
<dbReference type="EMBL" id="VFLP01000053">
    <property type="protein sequence ID" value="TRX90699.1"/>
    <property type="molecule type" value="Genomic_DNA"/>
</dbReference>
<dbReference type="FunFam" id="3.50.7.10:FF:000006">
    <property type="entry name" value="T-complex protein 1 subunit eta"/>
    <property type="match status" value="1"/>
</dbReference>
<dbReference type="SUPFAM" id="SSF54849">
    <property type="entry name" value="GroEL-intermediate domain like"/>
    <property type="match status" value="1"/>
</dbReference>
<keyword evidence="4 9" id="KW-0963">Cytoplasm</keyword>
<proteinExistence type="inferred from homology"/>
<feature type="region of interest" description="Disordered" evidence="10">
    <location>
        <begin position="514"/>
        <end position="545"/>
    </location>
</feature>
<keyword evidence="6 8" id="KW-0067">ATP-binding</keyword>
<dbReference type="InterPro" id="IPR027409">
    <property type="entry name" value="GroEL-like_apical_dom_sf"/>
</dbReference>
<comment type="similarity">
    <text evidence="2 8">Belongs to the TCP-1 chaperonin family.</text>
</comment>
<dbReference type="GO" id="GO:0051082">
    <property type="term" value="F:unfolded protein binding"/>
    <property type="evidence" value="ECO:0007669"/>
    <property type="project" value="InterPro"/>
</dbReference>
<name>A0A553HRX3_9PEZI</name>
<dbReference type="Gene3D" id="3.30.260.10">
    <property type="entry name" value="TCP-1-like chaperonin intermediate domain"/>
    <property type="match status" value="1"/>
</dbReference>
<evidence type="ECO:0000256" key="5">
    <source>
        <dbReference type="ARBA" id="ARBA00022741"/>
    </source>
</evidence>
<evidence type="ECO:0000256" key="10">
    <source>
        <dbReference type="SAM" id="MobiDB-lite"/>
    </source>
</evidence>
<dbReference type="InterPro" id="IPR012720">
    <property type="entry name" value="Chap_CCT_eta"/>
</dbReference>
<dbReference type="FunFam" id="3.30.260.10:FF:000022">
    <property type="entry name" value="T-complex protein 1 subunit eta"/>
    <property type="match status" value="1"/>
</dbReference>
<dbReference type="InterPro" id="IPR002423">
    <property type="entry name" value="Cpn60/GroEL/TCP-1"/>
</dbReference>
<dbReference type="GO" id="GO:0005524">
    <property type="term" value="F:ATP binding"/>
    <property type="evidence" value="ECO:0007669"/>
    <property type="project" value="UniProtKB-KW"/>
</dbReference>
<organism evidence="11 12">
    <name type="scientific">Xylaria flabelliformis</name>
    <dbReference type="NCBI Taxonomy" id="2512241"/>
    <lineage>
        <taxon>Eukaryota</taxon>
        <taxon>Fungi</taxon>
        <taxon>Dikarya</taxon>
        <taxon>Ascomycota</taxon>
        <taxon>Pezizomycotina</taxon>
        <taxon>Sordariomycetes</taxon>
        <taxon>Xylariomycetidae</taxon>
        <taxon>Xylariales</taxon>
        <taxon>Xylariaceae</taxon>
        <taxon>Xylaria</taxon>
    </lineage>
</organism>
<accession>A0A553HRX3</accession>
<evidence type="ECO:0000256" key="7">
    <source>
        <dbReference type="ARBA" id="ARBA00023186"/>
    </source>
</evidence>
<dbReference type="InterPro" id="IPR027410">
    <property type="entry name" value="TCP-1-like_intermed_sf"/>
</dbReference>
<comment type="subunit">
    <text evidence="3">Heterooligomeric complex of about 850 to 900 kDa that forms two stacked rings, 12 to 16 nm in diameter.</text>
</comment>
<dbReference type="InterPro" id="IPR002194">
    <property type="entry name" value="Chaperonin_TCP-1_CS"/>
</dbReference>
<dbReference type="NCBIfam" id="TIGR02345">
    <property type="entry name" value="chap_CCT_eta"/>
    <property type="match status" value="1"/>
</dbReference>
<dbReference type="PROSITE" id="PS00995">
    <property type="entry name" value="TCP1_3"/>
    <property type="match status" value="1"/>
</dbReference>
<gene>
    <name evidence="11" type="ORF">FHL15_008474</name>
</gene>
<evidence type="ECO:0000256" key="2">
    <source>
        <dbReference type="ARBA" id="ARBA00008020"/>
    </source>
</evidence>
<dbReference type="OrthoDB" id="10248520at2759"/>